<evidence type="ECO:0000313" key="4">
    <source>
        <dbReference type="EMBL" id="AOS43286.1"/>
    </source>
</evidence>
<keyword evidence="5" id="KW-1185">Reference proteome</keyword>
<accession>A0A1I7PI31</accession>
<dbReference type="Pfam" id="PF16653">
    <property type="entry name" value="Sacchrp_dh_C"/>
    <property type="match status" value="1"/>
</dbReference>
<dbReference type="EC" id="1.4.1.18" evidence="4"/>
<feature type="domain" description="Saccharopine dehydrogenase NADP binding" evidence="2">
    <location>
        <begin position="3"/>
        <end position="96"/>
    </location>
</feature>
<protein>
    <submittedName>
        <fullName evidence="4">Lysine 6-dehydrogenase</fullName>
        <ecNumber evidence="4">1.4.1.18</ecNumber>
    </submittedName>
</protein>
<dbReference type="InterPro" id="IPR051168">
    <property type="entry name" value="AASS"/>
</dbReference>
<proteinExistence type="predicted"/>
<dbReference type="AlphaFoldDB" id="A0A1I7PI31"/>
<dbReference type="InterPro" id="IPR036291">
    <property type="entry name" value="NAD(P)-bd_dom_sf"/>
</dbReference>
<dbReference type="InterPro" id="IPR005097">
    <property type="entry name" value="Sacchrp_dh_NADP-bd"/>
</dbReference>
<reference evidence="4 5" key="1">
    <citation type="submission" date="2016-06" db="EMBL/GenBank/DDBJ databases">
        <title>Three novel species with peptidoglycan cell walls form the new genus Lacunisphaera gen. nov. in the family Opitutaceae of the verrucomicrobial subdivision 4.</title>
        <authorList>
            <person name="Rast P."/>
            <person name="Gloeckner I."/>
            <person name="Jogler M."/>
            <person name="Boedeker C."/>
            <person name="Jeske O."/>
            <person name="Wiegand S."/>
            <person name="Reinhardt R."/>
            <person name="Schumann P."/>
            <person name="Rohde M."/>
            <person name="Spring S."/>
            <person name="Gloeckner F.O."/>
            <person name="Jogler C."/>
        </authorList>
    </citation>
    <scope>NUCLEOTIDE SEQUENCE [LARGE SCALE GENOMIC DNA]</scope>
    <source>
        <strain evidence="4 5">IG16b</strain>
    </source>
</reference>
<dbReference type="STRING" id="1838286.Verru16b_00329"/>
<dbReference type="GO" id="GO:0050303">
    <property type="term" value="F:lysine 6-dehydrogenase activity"/>
    <property type="evidence" value="ECO:0007669"/>
    <property type="project" value="UniProtKB-EC"/>
</dbReference>
<dbReference type="KEGG" id="obg:Verru16b_00329"/>
<name>A0A1I7PI31_9BACT</name>
<dbReference type="SUPFAM" id="SSF51735">
    <property type="entry name" value="NAD(P)-binding Rossmann-fold domains"/>
    <property type="match status" value="1"/>
</dbReference>
<evidence type="ECO:0000259" key="3">
    <source>
        <dbReference type="Pfam" id="PF16653"/>
    </source>
</evidence>
<dbReference type="Gene3D" id="3.30.360.10">
    <property type="entry name" value="Dihydrodipicolinate Reductase, domain 2"/>
    <property type="match status" value="1"/>
</dbReference>
<dbReference type="EMBL" id="CP016094">
    <property type="protein sequence ID" value="AOS43286.1"/>
    <property type="molecule type" value="Genomic_DNA"/>
</dbReference>
<dbReference type="Gene3D" id="3.40.50.720">
    <property type="entry name" value="NAD(P)-binding Rossmann-like Domain"/>
    <property type="match status" value="1"/>
</dbReference>
<dbReference type="Pfam" id="PF03435">
    <property type="entry name" value="Sacchrp_dh_NADP"/>
    <property type="match status" value="1"/>
</dbReference>
<keyword evidence="1 4" id="KW-0560">Oxidoreductase</keyword>
<feature type="domain" description="Saccharopine dehydrogenase-like C-terminal" evidence="3">
    <location>
        <begin position="120"/>
        <end position="340"/>
    </location>
</feature>
<dbReference type="InterPro" id="IPR032095">
    <property type="entry name" value="Sacchrp_dh-like_C"/>
</dbReference>
<dbReference type="SUPFAM" id="SSF55347">
    <property type="entry name" value="Glyceraldehyde-3-phosphate dehydrogenase-like, C-terminal domain"/>
    <property type="match status" value="1"/>
</dbReference>
<dbReference type="PANTHER" id="PTHR11133:SF22">
    <property type="entry name" value="ALPHA-AMINOADIPIC SEMIALDEHYDE SYNTHASE, MITOCHONDRIAL"/>
    <property type="match status" value="1"/>
</dbReference>
<dbReference type="OrthoDB" id="9769367at2"/>
<gene>
    <name evidence="4" type="primary">lysDH</name>
    <name evidence="4" type="ORF">Verru16b_00329</name>
</gene>
<dbReference type="RefSeq" id="WP_069960656.1">
    <property type="nucleotide sequence ID" value="NZ_CP016094.1"/>
</dbReference>
<evidence type="ECO:0000256" key="1">
    <source>
        <dbReference type="ARBA" id="ARBA00023002"/>
    </source>
</evidence>
<sequence length="360" mass="38720">MKIGIIGAGKVGGTIATLLESCKFCKSVALADVRPGVSLTGLKKAKFVLVDVKQAAPLAAFVGRMDAVVSAAPYFLNKTIAAACAQAGVSYFDLTEDVETTTFVRDLAARHKGTYMPQCGLAPGAINIVGGSLAASLDNVRTCEMRVGALPLNASNQMKYYLSWSTAGLINEYCQPGDALYAGRRVTTMPLDGVERITIDGAEYEAFNTSGGVATMGETFAGRVQELNYKTLRYPGHRDLMKFLLHDLNLAPRQELVTQIFDQEVPLTESDVVVFYVSVVGTDREGRLKQRSFIKKMHGAVIQGRKLNAIQLTTAAGITGVLELFAKKKLGPGFVKQESVSLEDFLGTQWGGKVYGDNAK</sequence>
<organism evidence="4 5">
    <name type="scientific">Lacunisphaera limnophila</name>
    <dbReference type="NCBI Taxonomy" id="1838286"/>
    <lineage>
        <taxon>Bacteria</taxon>
        <taxon>Pseudomonadati</taxon>
        <taxon>Verrucomicrobiota</taxon>
        <taxon>Opitutia</taxon>
        <taxon>Opitutales</taxon>
        <taxon>Opitutaceae</taxon>
        <taxon>Lacunisphaera</taxon>
    </lineage>
</organism>
<dbReference type="Proteomes" id="UP000095228">
    <property type="component" value="Chromosome"/>
</dbReference>
<evidence type="ECO:0000313" key="5">
    <source>
        <dbReference type="Proteomes" id="UP000095228"/>
    </source>
</evidence>
<dbReference type="PANTHER" id="PTHR11133">
    <property type="entry name" value="SACCHAROPINE DEHYDROGENASE"/>
    <property type="match status" value="1"/>
</dbReference>
<evidence type="ECO:0000259" key="2">
    <source>
        <dbReference type="Pfam" id="PF03435"/>
    </source>
</evidence>